<dbReference type="EMBL" id="CP014855">
    <property type="protein sequence ID" value="ASJ01019.1"/>
    <property type="molecule type" value="Genomic_DNA"/>
</dbReference>
<reference evidence="1 2" key="1">
    <citation type="submission" date="2016-03" db="EMBL/GenBank/DDBJ databases">
        <title>Complete genome sequence of Thermococcus gorgonarius.</title>
        <authorList>
            <person name="Oger P.M."/>
        </authorList>
    </citation>
    <scope>NUCLEOTIDE SEQUENCE [LARGE SCALE GENOMIC DNA]</scope>
    <source>
        <strain evidence="1 2">W-12</strain>
    </source>
</reference>
<protein>
    <submittedName>
        <fullName evidence="1">Proteasome assembly chaperone family protein</fullName>
    </submittedName>
</protein>
<dbReference type="InterPro" id="IPR004426">
    <property type="entry name" value="MJ1210-like"/>
</dbReference>
<organism evidence="1 2">
    <name type="scientific">Thermococcus gorgonarius</name>
    <dbReference type="NCBI Taxonomy" id="71997"/>
    <lineage>
        <taxon>Archaea</taxon>
        <taxon>Methanobacteriati</taxon>
        <taxon>Methanobacteriota</taxon>
        <taxon>Thermococci</taxon>
        <taxon>Thermococcales</taxon>
        <taxon>Thermococcaceae</taxon>
        <taxon>Thermococcus</taxon>
    </lineage>
</organism>
<sequence length="266" mass="29847">MKETMIYLLERPKLRDPVFIEGLPGIGLVGKLAADHLIQELNAVKFAELYSPHFMHQVLIRKNSVVELMKNEFYYWKNPDENGRDLIIITGDQQVPPTDSPGHYEVVGKMLDFVQELGVREIITMGGYQVPELQGEPKVLAAVTHEELIEHYKAKLEGCQVEVIWREDEGGAIVGAAGLLLGMGKLRSMYGISLLGESLGYIVDPKAAKAVLSAVTKILGIELDMSALDERAKETEEILRKVQEMQRAMLEQSMPPQQEEEDRGYL</sequence>
<keyword evidence="2" id="KW-1185">Reference proteome</keyword>
<dbReference type="InterPro" id="IPR019151">
    <property type="entry name" value="Proteasome_assmbl_chaperone_2"/>
</dbReference>
<dbReference type="PANTHER" id="PTHR35610">
    <property type="entry name" value="3-ISOPROPYLMALATE DEHYDRATASE-RELATED"/>
    <property type="match status" value="1"/>
</dbReference>
<name>A0A2Z2M6Y5_THEGO</name>
<evidence type="ECO:0000313" key="1">
    <source>
        <dbReference type="EMBL" id="ASJ01019.1"/>
    </source>
</evidence>
<proteinExistence type="predicted"/>
<dbReference type="AlphaFoldDB" id="A0A2Z2M6Y5"/>
<gene>
    <name evidence="1" type="ORF">A3K92_05760</name>
</gene>
<dbReference type="InterPro" id="IPR038389">
    <property type="entry name" value="PSMG2_sf"/>
</dbReference>
<dbReference type="PANTHER" id="PTHR35610:SF7">
    <property type="entry name" value="3-ISOPROPYLMALATE DEHYDRATASE"/>
    <property type="match status" value="1"/>
</dbReference>
<dbReference type="KEGG" id="tgg:A3K92_05760"/>
<evidence type="ECO:0000313" key="2">
    <source>
        <dbReference type="Proteomes" id="UP000250134"/>
    </source>
</evidence>
<dbReference type="GeneID" id="33332037"/>
<dbReference type="Proteomes" id="UP000250134">
    <property type="component" value="Chromosome"/>
</dbReference>
<dbReference type="GO" id="GO:0000502">
    <property type="term" value="C:proteasome complex"/>
    <property type="evidence" value="ECO:0007669"/>
    <property type="project" value="UniProtKB-KW"/>
</dbReference>
<dbReference type="Gene3D" id="3.40.50.10900">
    <property type="entry name" value="PAC-like subunit"/>
    <property type="match status" value="1"/>
</dbReference>
<dbReference type="SUPFAM" id="SSF159659">
    <property type="entry name" value="Cgl1923-like"/>
    <property type="match status" value="1"/>
</dbReference>
<keyword evidence="1" id="KW-0647">Proteasome</keyword>
<dbReference type="RefSeq" id="WP_088885358.1">
    <property type="nucleotide sequence ID" value="NZ_CP014855.1"/>
</dbReference>
<dbReference type="NCBIfam" id="TIGR00162">
    <property type="entry name" value="proteasome assembly chaperone family protein"/>
    <property type="match status" value="1"/>
</dbReference>
<dbReference type="Pfam" id="PF09754">
    <property type="entry name" value="PAC2"/>
    <property type="match status" value="1"/>
</dbReference>
<dbReference type="OrthoDB" id="31247at2157"/>
<accession>A0A2Z2M6Y5</accession>